<keyword evidence="6 9" id="KW-0560">Oxidoreductase</keyword>
<accession>A0A238JGY2</accession>
<dbReference type="InterPro" id="IPR006094">
    <property type="entry name" value="Oxid_FAD_bind_N"/>
</dbReference>
<gene>
    <name evidence="9" type="ORF">TRP8649_03335</name>
</gene>
<sequence>MAGTKHLNLNWTKKPSQACRSSVEATGRCYKMDIYMTREATAAAISELTELLGERLSTGSSIREMHGRDEAYSDPALPDAVAFPTSTEEVSKIVKICAGRAVPIVPFGIGTSLEGHVIPIHGGISVDMSRINKVLEINDSDLDAVVQPGVTRTQLNEELRATGLMFTVDPGADATLGGMAATRASGTNTVRYGTMRENVLALEVVLPDGTIIETGSRARKSSAGYDLTHLFVGSEGTLGIITKLTVRLFGQPESILSATCAFETVDDAVNSVIMAIQIGLPMARIELLDEVQMKGMNKFNPDLGLPEKPHLFLEFHGSETGVKEQVELFEGICEEFSVSGFQWATKAEDRNRLWTARHNAYYAGKSLRSGAEGLVTDCCVPISALSECIARTKELIAASGLIAPIVGHVGDGNFHLLILIDPKNPVDLKAGKDLASKINKLALSFGGTVTGEHGVGIGKKQYMLEEHGAAYALMGVIKRAIDPTNTLNPGKIVEVN</sequence>
<dbReference type="Pfam" id="PF01565">
    <property type="entry name" value="FAD_binding_4"/>
    <property type="match status" value="1"/>
</dbReference>
<evidence type="ECO:0000256" key="7">
    <source>
        <dbReference type="ARBA" id="ARBA00038897"/>
    </source>
</evidence>
<dbReference type="Pfam" id="PF02913">
    <property type="entry name" value="FAD-oxidase_C"/>
    <property type="match status" value="1"/>
</dbReference>
<proteinExistence type="inferred from homology"/>
<keyword evidence="10" id="KW-1185">Reference proteome</keyword>
<dbReference type="GO" id="GO:0008720">
    <property type="term" value="F:D-lactate dehydrogenase (NAD+) activity"/>
    <property type="evidence" value="ECO:0007669"/>
    <property type="project" value="TreeGrafter"/>
</dbReference>
<dbReference type="Proteomes" id="UP000225972">
    <property type="component" value="Unassembled WGS sequence"/>
</dbReference>
<name>A0A238JGY2_9RHOB</name>
<keyword evidence="4" id="KW-0274">FAD</keyword>
<dbReference type="GO" id="GO:0004458">
    <property type="term" value="F:D-lactate dehydrogenase (cytochrome) activity"/>
    <property type="evidence" value="ECO:0007669"/>
    <property type="project" value="UniProtKB-EC"/>
</dbReference>
<evidence type="ECO:0000256" key="6">
    <source>
        <dbReference type="ARBA" id="ARBA00023002"/>
    </source>
</evidence>
<evidence type="ECO:0000256" key="5">
    <source>
        <dbReference type="ARBA" id="ARBA00022946"/>
    </source>
</evidence>
<dbReference type="Gene3D" id="3.30.70.2740">
    <property type="match status" value="1"/>
</dbReference>
<dbReference type="InterPro" id="IPR016171">
    <property type="entry name" value="Vanillyl_alc_oxidase_C-sub2"/>
</dbReference>
<dbReference type="AlphaFoldDB" id="A0A238JGY2"/>
<dbReference type="FunFam" id="1.10.45.10:FF:000001">
    <property type="entry name" value="D-lactate dehydrogenase mitochondrial"/>
    <property type="match status" value="1"/>
</dbReference>
<dbReference type="EMBL" id="FXXP01000002">
    <property type="protein sequence ID" value="SMX29202.1"/>
    <property type="molecule type" value="Genomic_DNA"/>
</dbReference>
<dbReference type="InterPro" id="IPR016166">
    <property type="entry name" value="FAD-bd_PCMH"/>
</dbReference>
<dbReference type="InterPro" id="IPR016164">
    <property type="entry name" value="FAD-linked_Oxase-like_C"/>
</dbReference>
<protein>
    <recommendedName>
        <fullName evidence="7">D-lactate dehydrogenase (cytochrome)</fullName>
        <ecNumber evidence="7">1.1.2.4</ecNumber>
    </recommendedName>
</protein>
<dbReference type="InterPro" id="IPR016169">
    <property type="entry name" value="FAD-bd_PCMH_sub2"/>
</dbReference>
<dbReference type="SUPFAM" id="SSF55103">
    <property type="entry name" value="FAD-linked oxidases, C-terminal domain"/>
    <property type="match status" value="1"/>
</dbReference>
<dbReference type="FunFam" id="3.30.465.10:FF:000016">
    <property type="entry name" value="probable D-lactate dehydrogenase, mitochondrial"/>
    <property type="match status" value="1"/>
</dbReference>
<dbReference type="SUPFAM" id="SSF56176">
    <property type="entry name" value="FAD-binding/transporter-associated domain-like"/>
    <property type="match status" value="1"/>
</dbReference>
<dbReference type="FunFam" id="3.30.43.10:FF:000010">
    <property type="entry name" value="probable D-lactate dehydrogenase, mitochondrial"/>
    <property type="match status" value="1"/>
</dbReference>
<dbReference type="GO" id="GO:0071949">
    <property type="term" value="F:FAD binding"/>
    <property type="evidence" value="ECO:0007669"/>
    <property type="project" value="InterPro"/>
</dbReference>
<dbReference type="Gene3D" id="1.10.45.10">
    <property type="entry name" value="Vanillyl-alcohol Oxidase, Chain A, domain 4"/>
    <property type="match status" value="1"/>
</dbReference>
<evidence type="ECO:0000256" key="3">
    <source>
        <dbReference type="ARBA" id="ARBA00022630"/>
    </source>
</evidence>
<evidence type="ECO:0000256" key="4">
    <source>
        <dbReference type="ARBA" id="ARBA00022827"/>
    </source>
</evidence>
<evidence type="ECO:0000313" key="9">
    <source>
        <dbReference type="EMBL" id="SMX29202.1"/>
    </source>
</evidence>
<organism evidence="9 10">
    <name type="scientific">Pelagimonas phthalicica</name>
    <dbReference type="NCBI Taxonomy" id="1037362"/>
    <lineage>
        <taxon>Bacteria</taxon>
        <taxon>Pseudomonadati</taxon>
        <taxon>Pseudomonadota</taxon>
        <taxon>Alphaproteobacteria</taxon>
        <taxon>Rhodobacterales</taxon>
        <taxon>Roseobacteraceae</taxon>
        <taxon>Pelagimonas</taxon>
    </lineage>
</organism>
<dbReference type="PANTHER" id="PTHR11748">
    <property type="entry name" value="D-LACTATE DEHYDROGENASE"/>
    <property type="match status" value="1"/>
</dbReference>
<evidence type="ECO:0000256" key="1">
    <source>
        <dbReference type="ARBA" id="ARBA00001974"/>
    </source>
</evidence>
<dbReference type="Gene3D" id="3.30.465.10">
    <property type="match status" value="1"/>
</dbReference>
<keyword evidence="5" id="KW-0809">Transit peptide</keyword>
<comment type="cofactor">
    <cofactor evidence="1">
        <name>FAD</name>
        <dbReference type="ChEBI" id="CHEBI:57692"/>
    </cofactor>
</comment>
<dbReference type="InterPro" id="IPR004113">
    <property type="entry name" value="FAD-bd_oxidored_4_C"/>
</dbReference>
<keyword evidence="3" id="KW-0285">Flavoprotein</keyword>
<dbReference type="PROSITE" id="PS51387">
    <property type="entry name" value="FAD_PCMH"/>
    <property type="match status" value="1"/>
</dbReference>
<comment type="similarity">
    <text evidence="2">Belongs to the FAD-binding oxidoreductase/transferase type 4 family.</text>
</comment>
<evidence type="ECO:0000259" key="8">
    <source>
        <dbReference type="PROSITE" id="PS51387"/>
    </source>
</evidence>
<feature type="domain" description="FAD-binding PCMH-type" evidence="8">
    <location>
        <begin position="74"/>
        <end position="251"/>
    </location>
</feature>
<evidence type="ECO:0000256" key="2">
    <source>
        <dbReference type="ARBA" id="ARBA00008000"/>
    </source>
</evidence>
<dbReference type="GO" id="GO:1903457">
    <property type="term" value="P:lactate catabolic process"/>
    <property type="evidence" value="ECO:0007669"/>
    <property type="project" value="TreeGrafter"/>
</dbReference>
<dbReference type="FunFam" id="3.30.70.2740:FF:000001">
    <property type="entry name" value="D-lactate dehydrogenase mitochondrial"/>
    <property type="match status" value="1"/>
</dbReference>
<dbReference type="PANTHER" id="PTHR11748:SF111">
    <property type="entry name" value="D-LACTATE DEHYDROGENASE, MITOCHONDRIAL-RELATED"/>
    <property type="match status" value="1"/>
</dbReference>
<dbReference type="EC" id="1.1.2.4" evidence="7"/>
<dbReference type="InterPro" id="IPR036318">
    <property type="entry name" value="FAD-bd_PCMH-like_sf"/>
</dbReference>
<reference evidence="10" key="1">
    <citation type="submission" date="2017-05" db="EMBL/GenBank/DDBJ databases">
        <authorList>
            <person name="Rodrigo-Torres L."/>
            <person name="Arahal R. D."/>
            <person name="Lucena T."/>
        </authorList>
    </citation>
    <scope>NUCLEOTIDE SEQUENCE [LARGE SCALE GENOMIC DNA]</scope>
    <source>
        <strain evidence="10">CECT 8649</strain>
    </source>
</reference>
<evidence type="ECO:0000313" key="10">
    <source>
        <dbReference type="Proteomes" id="UP000225972"/>
    </source>
</evidence>